<dbReference type="Gene3D" id="3.40.630.10">
    <property type="entry name" value="Zn peptidases"/>
    <property type="match status" value="1"/>
</dbReference>
<dbReference type="GO" id="GO:0006508">
    <property type="term" value="P:proteolysis"/>
    <property type="evidence" value="ECO:0007669"/>
    <property type="project" value="InterPro"/>
</dbReference>
<comment type="caution">
    <text evidence="4">The sequence shown here is derived from an EMBL/GenBank/DDBJ whole genome shotgun (WGS) entry which is preliminary data.</text>
</comment>
<keyword evidence="5" id="KW-1185">Reference proteome</keyword>
<keyword evidence="2" id="KW-0812">Transmembrane</keyword>
<dbReference type="OrthoDB" id="76293at2759"/>
<keyword evidence="2" id="KW-1133">Transmembrane helix</keyword>
<name>A0A016WU14_9BILA</name>
<reference evidence="5" key="1">
    <citation type="journal article" date="2015" name="Nat. Genet.">
        <title>The genome and transcriptome of the zoonotic hookworm Ancylostoma ceylanicum identify infection-specific gene families.</title>
        <authorList>
            <person name="Schwarz E.M."/>
            <person name="Hu Y."/>
            <person name="Antoshechkin I."/>
            <person name="Miller M.M."/>
            <person name="Sternberg P.W."/>
            <person name="Aroian R.V."/>
        </authorList>
    </citation>
    <scope>NUCLEOTIDE SEQUENCE</scope>
    <source>
        <strain evidence="5">HY135</strain>
    </source>
</reference>
<organism evidence="4 5">
    <name type="scientific">Ancylostoma ceylanicum</name>
    <dbReference type="NCBI Taxonomy" id="53326"/>
    <lineage>
        <taxon>Eukaryota</taxon>
        <taxon>Metazoa</taxon>
        <taxon>Ecdysozoa</taxon>
        <taxon>Nematoda</taxon>
        <taxon>Chromadorea</taxon>
        <taxon>Rhabditida</taxon>
        <taxon>Rhabditina</taxon>
        <taxon>Rhabditomorpha</taxon>
        <taxon>Strongyloidea</taxon>
        <taxon>Ancylostomatidae</taxon>
        <taxon>Ancylostomatinae</taxon>
        <taxon>Ancylostoma</taxon>
    </lineage>
</organism>
<dbReference type="PANTHER" id="PTHR12147">
    <property type="entry name" value="METALLOPEPTIDASE M28 FAMILY MEMBER"/>
    <property type="match status" value="1"/>
</dbReference>
<dbReference type="Proteomes" id="UP000024635">
    <property type="component" value="Unassembled WGS sequence"/>
</dbReference>
<evidence type="ECO:0000313" key="5">
    <source>
        <dbReference type="Proteomes" id="UP000024635"/>
    </source>
</evidence>
<gene>
    <name evidence="4" type="primary">Acey_s0501.g2591</name>
    <name evidence="4" type="ORF">Y032_0501g2591</name>
</gene>
<dbReference type="Pfam" id="PF04389">
    <property type="entry name" value="Peptidase_M28"/>
    <property type="match status" value="1"/>
</dbReference>
<evidence type="ECO:0000256" key="1">
    <source>
        <dbReference type="ARBA" id="ARBA00001947"/>
    </source>
</evidence>
<feature type="domain" description="Peptidase M28" evidence="3">
    <location>
        <begin position="7"/>
        <end position="71"/>
    </location>
</feature>
<comment type="cofactor">
    <cofactor evidence="1">
        <name>Zn(2+)</name>
        <dbReference type="ChEBI" id="CHEBI:29105"/>
    </cofactor>
</comment>
<feature type="transmembrane region" description="Helical" evidence="2">
    <location>
        <begin position="98"/>
        <end position="124"/>
    </location>
</feature>
<accession>A0A016WU14</accession>
<dbReference type="STRING" id="53326.A0A016WU14"/>
<evidence type="ECO:0000259" key="3">
    <source>
        <dbReference type="Pfam" id="PF04389"/>
    </source>
</evidence>
<keyword evidence="2" id="KW-0472">Membrane</keyword>
<dbReference type="PANTHER" id="PTHR12147:SF11">
    <property type="entry name" value="ENDOPLASMIC RETICULUM METALLOPEPTIDASE 1-B-RELATED"/>
    <property type="match status" value="1"/>
</dbReference>
<sequence length="177" mass="19710">MPCSCSIIGQEVFQSGVFPGDTDFRVFRDYGRVPGLDLEFVQNYYWWHTEIDEARRTTSGSLQVASDNIYAILLYFLYSPYLDNPAEFGDQKNVFFDFLGLFVVVYSEGVANAVNAILVVAVVISTANHMRKHSDVQGGCHELRSCDCMYDSTNDASDIANLGCNALVLNPWFGSGD</sequence>
<dbReference type="AlphaFoldDB" id="A0A016WU14"/>
<dbReference type="GO" id="GO:0008235">
    <property type="term" value="F:metalloexopeptidase activity"/>
    <property type="evidence" value="ECO:0007669"/>
    <property type="project" value="InterPro"/>
</dbReference>
<proteinExistence type="predicted"/>
<protein>
    <recommendedName>
        <fullName evidence="3">Peptidase M28 domain-containing protein</fullName>
    </recommendedName>
</protein>
<dbReference type="SUPFAM" id="SSF53187">
    <property type="entry name" value="Zn-dependent exopeptidases"/>
    <property type="match status" value="1"/>
</dbReference>
<evidence type="ECO:0000256" key="2">
    <source>
        <dbReference type="SAM" id="Phobius"/>
    </source>
</evidence>
<feature type="transmembrane region" description="Helical" evidence="2">
    <location>
        <begin position="60"/>
        <end position="78"/>
    </location>
</feature>
<evidence type="ECO:0000313" key="4">
    <source>
        <dbReference type="EMBL" id="EYC43155.1"/>
    </source>
</evidence>
<dbReference type="EMBL" id="JARK01000101">
    <property type="protein sequence ID" value="EYC43155.1"/>
    <property type="molecule type" value="Genomic_DNA"/>
</dbReference>
<dbReference type="InterPro" id="IPR007484">
    <property type="entry name" value="Peptidase_M28"/>
</dbReference>
<dbReference type="InterPro" id="IPR045175">
    <property type="entry name" value="M28_fam"/>
</dbReference>